<protein>
    <submittedName>
        <fullName evidence="4">RHS repeat-associated core domain-containing protein</fullName>
    </submittedName>
</protein>
<evidence type="ECO:0000256" key="1">
    <source>
        <dbReference type="ARBA" id="ARBA00022729"/>
    </source>
</evidence>
<dbReference type="Proteomes" id="UP000190961">
    <property type="component" value="Unassembled WGS sequence"/>
</dbReference>
<dbReference type="InterPro" id="IPR013320">
    <property type="entry name" value="ConA-like_dom_sf"/>
</dbReference>
<dbReference type="SUPFAM" id="SSF49899">
    <property type="entry name" value="Concanavalin A-like lectins/glucanases"/>
    <property type="match status" value="1"/>
</dbReference>
<evidence type="ECO:0000313" key="4">
    <source>
        <dbReference type="EMBL" id="SKC59354.1"/>
    </source>
</evidence>
<dbReference type="GO" id="GO:0005975">
    <property type="term" value="P:carbohydrate metabolic process"/>
    <property type="evidence" value="ECO:0007669"/>
    <property type="project" value="UniProtKB-ARBA"/>
</dbReference>
<evidence type="ECO:0000313" key="5">
    <source>
        <dbReference type="Proteomes" id="UP000190961"/>
    </source>
</evidence>
<dbReference type="NCBIfam" id="TIGR03696">
    <property type="entry name" value="Rhs_assc_core"/>
    <property type="match status" value="1"/>
</dbReference>
<dbReference type="GO" id="GO:0004553">
    <property type="term" value="F:hydrolase activity, hydrolyzing O-glycosyl compounds"/>
    <property type="evidence" value="ECO:0007669"/>
    <property type="project" value="UniProtKB-ARBA"/>
</dbReference>
<dbReference type="Gene3D" id="2.60.120.200">
    <property type="match status" value="1"/>
</dbReference>
<keyword evidence="5" id="KW-1185">Reference proteome</keyword>
<evidence type="ECO:0000259" key="3">
    <source>
        <dbReference type="SMART" id="SM00560"/>
    </source>
</evidence>
<sequence length="3628" mass="399100">MSKNYKSNLSFVSRCENALWIKTVSLLMLLIFSSQVYSQTLDTETDIPCSNDGDFWASITHSSALRNVTWTIIPESAGNVKYESSTNSGNYVYYAWIAWTSEPGTPVTIKVRYERSVFEPSLTKTIDLTFKPLPVITSGSITGPETVLPNTYNTYSFNSSSSSNIAGYHWFMDGNLIDYSTANSYNVISPSTPGIHTLECRPMNSCDQYTQVYTKEITVGCPNISPAITGSQQYCQGSSVALGAQPSSGYSYQWRLNGNVINGATQSTYSASAAGQYTVTLTSGTCSYISTQHTLNEMPAPVANITGSDGFCPGQSIELSTPANEQYSYQWKKDGSILPNASTSALMVNTAGNYSVDVTLGQCTRTSSKSVVASTPPASITAIKGLNKNFEGELTLHEVEGANDATSFTWSVSEFIPVSGGQGQIIEPAFNDAGGNVPRRRVRIADLSAGTYKFKVTPVKDGCEGTPLEISYTSLSKALKPIGNYVEMFHPQLNLHSEGYLFLPKHSANYTGCSALGPVDLRIALDQGEVYNLGKNAFSASVNVTVAVFSDIPGQMQSWTFTLNVNQDAPEQVFMKTITVQPELVKFITIKVNSYAPPNAAAQNWIRLKASYEETQDIVDVSTLTVSPIAATQDPSNLRWEQSFAWTPSCTDIPDYIFQLVKKYGTNSVNTNDPDFWKDALQVQTESASSSVTLSMGEGSGTYYWRVIPLGNKPGGISNPENWGTASSVSTLEYTHPEENKNWIYSRTFTEGNKVTEQVTYANGLQQVSQQQTRIQDENRIVASQTIPDFIGRNAVSTLPIPVANRTSLGYVDGLLKNITGSIYSAADFDGKTPEAAMDLGGYYSGTYNEDKNEGVASAEGYPFTQTIFTPDGTGRVREQGGVGLTHSIKGGKTVRTFYTKATEAELVSLFGSEAPDFKSVQKITTYDANGTASVSFQTKDGKVIATALVVTGSTGSLSQLTNPAPAVKDYFEVVRGNQRVDDITVANRTPLFLTTDGTVTVDYEINPGQVMELCGSSSSDQVGNYPLEGNVNDVSGRNNHGTAVGLTAALDAFNKNGAYSFNGTTSYISVADGPDLDFGGRDFTVSFWVNRSQNTANWDNSGGVNKWNSASSPSTNEWGLHLSSTASNNIPGFYIESGRTTYQAVATSSIPLNTWYHLVGVRNGNQLKIYVNGVLEGSSVLPSNVSVNNIGSALYIGKVGTSYTAGIFDDVQLYSRALGDDEVKQLLQRGTICKTCDYTVSIRLFKEGDAASTDVITPYSITGGNCSALTPYNPGSVPVTLTGGVKYVLEKRLTLQNKKTTTQTYIDSHLQDVETYYRTQSNDRLTTINGFIAAKNYTGLYSYLASVGTPDKANGQYIVPLMPAGNGGCAEYIFVPILEACPVEQMPGEADCSNQDFEKYFADYYSDNTSVPVLRSDNTLAYVYFRNQNITSGDQKVYFEPGKLNEMIQNLIAEYSTILPCSTIWKIWKKEVAAYEAKMSFTPEADGLDGQDAIDYNADKDYFSSVVSENDMLGSFLSALEAEMQRNMTEVEQESDFCNSGKYIKKDQLYGSFGGIITQPELARAYRLAFYNENNAEQRMALKFYASNQAPYSKEQIESASVFPTVNDFNNLSDCDQYKFYQNTKPGGLGSGVSSDESQIQRNIAKVKEKCGQACEGRIEEFRQAIINSLFVQNPATVIEHYNVYKDDLYRKDDLYPDPAKVRLYVGILDVTRNTSGYTVSQCELDAMAQALVDNCKNNYCNTPLTPIQALYPGKTLNAIKYGTEEEILKITQAMTYDFDVQVNTGNGACNTGWDLVSGTNNSGWIQAKTLMHSANFQTVRNLTDSRGNRYLLFELNSFPVTFNDGVTFSNTDSFTDYVIVKFDNNGNLLWKKHIESSLESSSGQSARMAAMASADSEIMELDIELSEQTGEIIFSTYAKSSAMPAAAAATIRIDGSTVLSLSTSEWGYIGKLDANGEVSWIKKQIGAYMFDSPFLVEGSYIYTLEPTEHLSPKTFRTMRITKRFLSDGEYDPSFTSDVLEIGGTSYYGAYNFIKAGNTFYISNLNQVDTGNGITFKVNDISSTHLIPQGEFGLSFIKMNQAGVFQSIDFLHSTQSFSSELIVSNGDPIVALSYSGQGMQLYLTGVVKQIAYGEFYILAKNQNGFSIINTQPSFPTNSLLAKGSHVWVKSVYQNGFKLLDYNVNSNTFTTEFVDNIIGYSVLKDVETRSGDKEFLFLTSSSGITIGGQSFDSPSASKYIYARYSDCSYPGMCFRFTESMIKPVVIPQEMEDYTYNPQVQSCEEVSANVLTNTINQQVEQIISRRVQSFRDQYYHTCGDPSLINDKLTIAYKEGLYHFTLYYYDRAGNLVRTVPPEGVVLSAVASEAQVTAAKVNPPAHKLVTEYQYNTLGQLIREHSPDANFESGDENASSYRQPKYTPTRSLTWAHSNAVTLTGSSVTKNATAATGWNAGAISQESILKDGYVEWQFTSSARFRVMGLSGYNEDVTLSSIEYGLYSHIDGNIYIFEKGGQVGSAIGGKYSATDKFRIERVGSKIYYKKNGATIGESSVPSSGPLHVDCSISLAYGSIENIVFSSVVSEDNSEKELADDIANQALNESRYYATYIYNDKGQLRFSRNAQQKKEGTFSYTKYDELGRVIEVGESTVYDEAVLMANRNTIGRTQYPTEGLRFVTSTYYTEPYVNTGSTDTALPTGYEQIVNNLRNRISYTYLDTDAQDNTVTDRTCTIYNYDVHGNIEWLVQMIPGMPAVGIRYKHDLISGRVTEVSYNPGKRDEFYHRYEYDASNRLSTVKTSKEGELWETEARYKYYLHGPLKRAEIGEDYVQGVDYTYTVHGWLKGLNHQLVDKTSDPGQDAVGGSVVGRDAFGMALGYYAGDYKGTYSQFEAANTSNLQAYQGKNLYNGNIATWSTGILYPAASGISSPVTANAYTYDVLNRITGSIMHTYSNGYTPIASYGSTYTYYANGNLKATTAYGVASTVMMDQTTYNYIAGTNRLSHVDDAITSSPEKNDIEDQDAGNYTYDAIGNLTKDAQQLTAIGWNPYGKVERVDKVDQAGALTGYTTSFIYDAASNRVAKKRKNAAGLSVTNFYVRDASGNVMGVYEKTEQVNLEPEILLNELYIYGSDRLGLYGRTINIDATVGETPLESGETRISQNTTKNQYESISYLVNAGAELTLAPGFNYTAGTSTDDFTVRVGVAGTETTPENDIYTRSLNSRRYELKDHLGNIRTTLTDTKLSTLTSNLPGDYRAEVTGTYNYYPFGMDMTSRSWTANSKYRYGFNGKEKDDSGEFGNTTYDYGFRIYNPSIGRFLSVDPLTENFAYWGPYHFAGNKPIVSIDLDGLETYVVHSKYLSSAVEAKLQTWEGEMSTLDNPYYAGVRLYNEIRRLENKPLQKTTGHFQSKEQLAEAKILYGYDGKLIETVKEDGPLTVLGYRDNNGKVESYDITEKVRVAALDKRILNRTNKLKEMALLKEMVMTSHINNPMATKQQFYSVGGGTVSILIGVFTLGASTAVEGSIIVAMSKDVGGVLGMINGFDDVGSDVDGESFLLQITDGQVKLYVAAGKALIDAYGLKNGLKEITDINTIQRKIMEVIGAIEDTKSLHDDASTVKEELKKIYEKNKADKEKSNGSE</sequence>
<feature type="domain" description="LamG-like jellyroll fold" evidence="3">
    <location>
        <begin position="1082"/>
        <end position="1222"/>
    </location>
</feature>
<dbReference type="PANTHER" id="PTHR32305">
    <property type="match status" value="1"/>
</dbReference>
<dbReference type="InterPro" id="IPR050708">
    <property type="entry name" value="T6SS_VgrG/RHS"/>
</dbReference>
<dbReference type="InterPro" id="IPR022385">
    <property type="entry name" value="Rhs_assc_core"/>
</dbReference>
<dbReference type="InterPro" id="IPR013783">
    <property type="entry name" value="Ig-like_fold"/>
</dbReference>
<keyword evidence="1" id="KW-0732">Signal</keyword>
<dbReference type="SMART" id="SM00560">
    <property type="entry name" value="LamGL"/>
    <property type="match status" value="1"/>
</dbReference>
<dbReference type="InterPro" id="IPR006558">
    <property type="entry name" value="LamG-like"/>
</dbReference>
<organism evidence="4 5">
    <name type="scientific">Ohtaekwangia koreensis</name>
    <dbReference type="NCBI Taxonomy" id="688867"/>
    <lineage>
        <taxon>Bacteria</taxon>
        <taxon>Pseudomonadati</taxon>
        <taxon>Bacteroidota</taxon>
        <taxon>Cytophagia</taxon>
        <taxon>Cytophagales</taxon>
        <taxon>Fulvivirgaceae</taxon>
        <taxon>Ohtaekwangia</taxon>
    </lineage>
</organism>
<proteinExistence type="predicted"/>
<dbReference type="Gene3D" id="2.60.40.10">
    <property type="entry name" value="Immunoglobulins"/>
    <property type="match status" value="2"/>
</dbReference>
<name>A0A1T5K6U5_9BACT</name>
<gene>
    <name evidence="4" type="ORF">SAMN05660236_1876</name>
</gene>
<dbReference type="Pfam" id="PF13385">
    <property type="entry name" value="Laminin_G_3"/>
    <property type="match status" value="1"/>
</dbReference>
<dbReference type="Gene3D" id="2.180.10.10">
    <property type="entry name" value="RHS repeat-associated core"/>
    <property type="match status" value="1"/>
</dbReference>
<keyword evidence="2" id="KW-1015">Disulfide bond</keyword>
<reference evidence="4 5" key="1">
    <citation type="submission" date="2017-02" db="EMBL/GenBank/DDBJ databases">
        <authorList>
            <person name="Peterson S.W."/>
        </authorList>
    </citation>
    <scope>NUCLEOTIDE SEQUENCE [LARGE SCALE GENOMIC DNA]</scope>
    <source>
        <strain evidence="4 5">DSM 25262</strain>
    </source>
</reference>
<accession>A0A1T5K6U5</accession>
<dbReference type="EMBL" id="FUZU01000001">
    <property type="protein sequence ID" value="SKC59354.1"/>
    <property type="molecule type" value="Genomic_DNA"/>
</dbReference>
<evidence type="ECO:0000256" key="2">
    <source>
        <dbReference type="ARBA" id="ARBA00023157"/>
    </source>
</evidence>
<dbReference type="PANTHER" id="PTHR32305:SF15">
    <property type="entry name" value="PROTEIN RHSA-RELATED"/>
    <property type="match status" value="1"/>
</dbReference>
<dbReference type="STRING" id="688867.SAMN05660236_1876"/>